<feature type="domain" description="ABC transporter" evidence="12">
    <location>
        <begin position="1704"/>
        <end position="1941"/>
    </location>
</feature>
<dbReference type="FunFam" id="3.40.50.300:FF:000436">
    <property type="entry name" value="ATP binding cassette subfamily A member 9"/>
    <property type="match status" value="1"/>
</dbReference>
<evidence type="ECO:0000256" key="11">
    <source>
        <dbReference type="SAM" id="Phobius"/>
    </source>
</evidence>
<feature type="transmembrane region" description="Helical" evidence="11">
    <location>
        <begin position="1484"/>
        <end position="1511"/>
    </location>
</feature>
<dbReference type="PROSITE" id="PS00211">
    <property type="entry name" value="ABC_TRANSPORTER_1"/>
    <property type="match status" value="1"/>
</dbReference>
<gene>
    <name evidence="13" type="ORF">CYNAS_LOCUS18374</name>
</gene>
<dbReference type="InterPro" id="IPR027417">
    <property type="entry name" value="P-loop_NTPase"/>
</dbReference>
<dbReference type="PANTHER" id="PTHR19229:SF250">
    <property type="entry name" value="ABC TRANSPORTER DOMAIN-CONTAINING PROTEIN-RELATED"/>
    <property type="match status" value="1"/>
</dbReference>
<dbReference type="CDD" id="cd03263">
    <property type="entry name" value="ABC_subfamily_A"/>
    <property type="match status" value="2"/>
</dbReference>
<accession>A0AA36H909</accession>
<dbReference type="Pfam" id="PF00005">
    <property type="entry name" value="ABC_tran"/>
    <property type="match status" value="2"/>
</dbReference>
<dbReference type="GO" id="GO:0005319">
    <property type="term" value="F:lipid transporter activity"/>
    <property type="evidence" value="ECO:0007669"/>
    <property type="project" value="TreeGrafter"/>
</dbReference>
<feature type="transmembrane region" description="Helical" evidence="11">
    <location>
        <begin position="21"/>
        <end position="42"/>
    </location>
</feature>
<dbReference type="InterPro" id="IPR013525">
    <property type="entry name" value="ABC2_TM"/>
</dbReference>
<sequence>MRAFLQLIAITRKNFISKRRRWTLSLFEVFLPTILVALLVSLKRFQQPWLVTFTNAPVRGLPSAGLFSVFASFCPQTQNQQDVNGFVVINGSKEYEFLELLNEICGAMEKVDIHANSSFTFSKLLVLAESFKRTIENEHVFSKCNMSLPLPDWKECISKYPNSMKRINNSLIKLQQQIVVVNEETILVNDLVDIANILRKHSRKKSGTAFLYEVLNEIICAGALSNGTAAEGGGSINDNQLNRLEILVAMLQRNAKILYAPNVTVVNEVIMKANESLSFIHEFSQFAELAAEVLNISETRYDPIVENRTMLILSDVEELVKKFSGIPLARMLPRISVDSQTLGIAEWILAANRTHTAENFPSFVGFTNESMLESFAKAADQSEVTVIAGIVFEDVDAHTESLGPIVNYKIRQKSAFTPSTTAARDLLAVYTGPRDWDDSYYTYGFLWLQDVIERSIISVMFNIPIVEPGAGMQEMAFPCFRYDRFLINMKTVIVIILALSSLFTVAFLVENIVFEKEHGLTEMMRCMGASTSIIWLSWVISTLPQAVVANLINTLLLFYDDAVFRLTSIFVVVLLFLLYTFAVLAMAFLLSSLFTHARMATACSAIIFFVSTMPCTYLAIREQSTFRKSSDWMIGIACIFPPSAFGLAVKGLIDAELSGDAGRWSALSHSIGDKGSVFRIDTLMIILIAETIFYFLLALYIVKVYPGEHGIPSNWYFPVESFKKTTSSELLQESDANSSSPAEDIVTNDTGRVGCTVHLSNVTKKYCSRGAREFAVNDLTMRFYKGEITALLGENGAGKSTLIRMISGHMAPTKGKIFVNGKCTSGNERVCVGICPQHNVLFPYLTVREHLEFYAALKKPTLEKKETTQAVNEMVDDLRLENKIEDLASTLSGGMQRRLCIGIAFIADSETVILDEPTAGVDPFARRAIWNLLLKYKENHTIIVATHYMDEADILSDRVAVICEGALKAVGTPLSLKNEYGDGYKLSASLRNDSAAMKDCKKWLESFGGEVRILDYYNTQAVVGLRGWTNNQMVSMLAAMETSSSDLHFPIIAYSVNDSTLEEVFVKLIGRPNKRTLKASFDDTRTSSVSEASEPYFNFTSYERYPPRGVARIWQHVIAQLQKRLNYASRSWKTLFSQLLVPVIFVILGMGVALPAISPSSAPPIEISTAQLNNVTTSRILMPYQNFVVMPDYPYSNFTSNDSFLVSPEAAIYQLYNPAGPGSMCAIADSSLTSLDANQPNMTEESLRERVNLELFDQHCLQLDCRFCHRSGVLKQFLIPKTFETSDASCTCETRKFGTECGNFPFAVTEAFELNGAVPYEVSGFHFSDWTVAFSDNSEFGFGGIAFGFQNPNVPQDYGVGKYKFLRKLAVRHVTKVFFDNRAFHAQPIYLNLWHNTLLRAAVRRSGLNVNPGAYAIRLKNHPLPAKKIMFSLQRILQNNDVLIAVFIVIALLFVPCSFVFLLVSERSSSALHLQEMASLSPLLYWSVNYIFDIFMYMITATFTLSVIYLLGTSIYSSAATMAAFAVLMVLFGISSIPQVYVFSFFFSNASTAYIVLIMGSLILTMLLLFSSFFLQLFGIDSPTLASADKVTRYIFSVFPPFAFGRGMFDAALHVYYNNFYEFAGQWENVSTALENGMLVKYICAMSIMAAVSCVLTLILAYSNKKIPTCRRQPDELPCSNAGEDSVQEEKRRIRFVNALEQNVLVVDALEVCHRRTFLSKPTHAVRNVSWGVLPGECFGLIVGVNGAGKTSTFRVLCGQQPPDRGAVFLGSSVVTPGASVFSRIGYCPQFDALYGELTTREHLELLAKIHGYNSQSVPEVVDYFLEVFGISRYADTKSQALSGGTKRKLSLAQALIGNPDLLLLDEPTTGMDPTSRLLIWEAVDRFVRGGKSVVLTTHSMPESEALCGRIGIMVNGSIRCVGTPLYIKNKYGTGYNVRLRLLSYSDEDILLAIKEFKKGFPTSALLESHAAVLHFDLPPPCVLSQVFNYLSTAMRDLIKEFSVSQNSLDQAFVSFVKEQTDPGGDRPPAHAPSVGDICAVANPPTLPIDPPRLADSSSASIPSDSRATLMY</sequence>
<proteinExistence type="inferred from homology"/>
<dbReference type="InterPro" id="IPR056264">
    <property type="entry name" value="R2_ABCA1-4-like"/>
</dbReference>
<keyword evidence="4 11" id="KW-0812">Transmembrane</keyword>
<dbReference type="InterPro" id="IPR003593">
    <property type="entry name" value="AAA+_ATPase"/>
</dbReference>
<feature type="transmembrane region" description="Helical" evidence="11">
    <location>
        <begin position="492"/>
        <end position="514"/>
    </location>
</feature>
<evidence type="ECO:0000256" key="1">
    <source>
        <dbReference type="ARBA" id="ARBA00004141"/>
    </source>
</evidence>
<dbReference type="SUPFAM" id="SSF52540">
    <property type="entry name" value="P-loop containing nucleoside triphosphate hydrolases"/>
    <property type="match status" value="2"/>
</dbReference>
<evidence type="ECO:0000256" key="9">
    <source>
        <dbReference type="ARBA" id="ARBA00023136"/>
    </source>
</evidence>
<dbReference type="Pfam" id="PF12698">
    <property type="entry name" value="ABC2_membrane_3"/>
    <property type="match status" value="2"/>
</dbReference>
<feature type="region of interest" description="Disordered" evidence="10">
    <location>
        <begin position="2049"/>
        <end position="2072"/>
    </location>
</feature>
<dbReference type="InterPro" id="IPR017871">
    <property type="entry name" value="ABC_transporter-like_CS"/>
</dbReference>
<dbReference type="Pfam" id="PF23321">
    <property type="entry name" value="R1_ABCA1"/>
    <property type="match status" value="1"/>
</dbReference>
<dbReference type="InterPro" id="IPR026082">
    <property type="entry name" value="ABCA"/>
</dbReference>
<dbReference type="Proteomes" id="UP001176961">
    <property type="component" value="Unassembled WGS sequence"/>
</dbReference>
<dbReference type="PANTHER" id="PTHR19229">
    <property type="entry name" value="ATP-BINDING CASSETTE TRANSPORTER SUBFAMILY A ABCA"/>
    <property type="match status" value="1"/>
</dbReference>
<feature type="compositionally biased region" description="Low complexity" evidence="10">
    <location>
        <begin position="2055"/>
        <end position="2066"/>
    </location>
</feature>
<dbReference type="SMART" id="SM00382">
    <property type="entry name" value="AAA"/>
    <property type="match status" value="2"/>
</dbReference>
<evidence type="ECO:0000256" key="10">
    <source>
        <dbReference type="SAM" id="MobiDB-lite"/>
    </source>
</evidence>
<feature type="transmembrane region" description="Helical" evidence="11">
    <location>
        <begin position="535"/>
        <end position="559"/>
    </location>
</feature>
<evidence type="ECO:0000313" key="14">
    <source>
        <dbReference type="Proteomes" id="UP001176961"/>
    </source>
</evidence>
<keyword evidence="9 11" id="KW-0472">Membrane</keyword>
<feature type="transmembrane region" description="Helical" evidence="11">
    <location>
        <begin position="1591"/>
        <end position="1609"/>
    </location>
</feature>
<feature type="domain" description="ABC transporter" evidence="12">
    <location>
        <begin position="757"/>
        <end position="989"/>
    </location>
</feature>
<comment type="subcellular location">
    <subcellularLocation>
        <location evidence="1">Membrane</location>
        <topology evidence="1">Multi-pass membrane protein</topology>
    </subcellularLocation>
</comment>
<evidence type="ECO:0000256" key="3">
    <source>
        <dbReference type="ARBA" id="ARBA00022448"/>
    </source>
</evidence>
<protein>
    <recommendedName>
        <fullName evidence="12">ABC transporter domain-containing protein</fullName>
    </recommendedName>
</protein>
<dbReference type="PROSITE" id="PS50893">
    <property type="entry name" value="ABC_TRANSPORTER_2"/>
    <property type="match status" value="2"/>
</dbReference>
<evidence type="ECO:0000259" key="12">
    <source>
        <dbReference type="PROSITE" id="PS50893"/>
    </source>
</evidence>
<feature type="transmembrane region" description="Helical" evidence="11">
    <location>
        <begin position="602"/>
        <end position="620"/>
    </location>
</feature>
<feature type="transmembrane region" description="Helical" evidence="11">
    <location>
        <begin position="1442"/>
        <end position="1464"/>
    </location>
</feature>
<evidence type="ECO:0000256" key="6">
    <source>
        <dbReference type="ARBA" id="ARBA00022741"/>
    </source>
</evidence>
<dbReference type="EMBL" id="CATQJL010000316">
    <property type="protein sequence ID" value="CAJ0606391.1"/>
    <property type="molecule type" value="Genomic_DNA"/>
</dbReference>
<dbReference type="GO" id="GO:0140359">
    <property type="term" value="F:ABC-type transporter activity"/>
    <property type="evidence" value="ECO:0007669"/>
    <property type="project" value="InterPro"/>
</dbReference>
<comment type="similarity">
    <text evidence="2">Belongs to the ABC transporter superfamily. ABCA family.</text>
</comment>
<feature type="transmembrane region" description="Helical" evidence="11">
    <location>
        <begin position="1553"/>
        <end position="1579"/>
    </location>
</feature>
<comment type="caution">
    <text evidence="13">The sequence shown here is derived from an EMBL/GenBank/DDBJ whole genome shotgun (WGS) entry which is preliminary data.</text>
</comment>
<organism evidence="13 14">
    <name type="scientific">Cylicocyclus nassatus</name>
    <name type="common">Nematode worm</name>
    <dbReference type="NCBI Taxonomy" id="53992"/>
    <lineage>
        <taxon>Eukaryota</taxon>
        <taxon>Metazoa</taxon>
        <taxon>Ecdysozoa</taxon>
        <taxon>Nematoda</taxon>
        <taxon>Chromadorea</taxon>
        <taxon>Rhabditida</taxon>
        <taxon>Rhabditina</taxon>
        <taxon>Rhabditomorpha</taxon>
        <taxon>Strongyloidea</taxon>
        <taxon>Strongylidae</taxon>
        <taxon>Cylicocyclus</taxon>
    </lineage>
</organism>
<reference evidence="13" key="1">
    <citation type="submission" date="2023-07" db="EMBL/GenBank/DDBJ databases">
        <authorList>
            <consortium name="CYATHOMIX"/>
        </authorList>
    </citation>
    <scope>NUCLEOTIDE SEQUENCE</scope>
    <source>
        <strain evidence="13">N/A</strain>
    </source>
</reference>
<evidence type="ECO:0000256" key="7">
    <source>
        <dbReference type="ARBA" id="ARBA00022840"/>
    </source>
</evidence>
<keyword evidence="5" id="KW-0677">Repeat</keyword>
<dbReference type="Gene3D" id="3.40.50.300">
    <property type="entry name" value="P-loop containing nucleotide triphosphate hydrolases"/>
    <property type="match status" value="2"/>
</dbReference>
<keyword evidence="6" id="KW-0547">Nucleotide-binding</keyword>
<dbReference type="InterPro" id="IPR003439">
    <property type="entry name" value="ABC_transporter-like_ATP-bd"/>
</dbReference>
<evidence type="ECO:0000256" key="4">
    <source>
        <dbReference type="ARBA" id="ARBA00022692"/>
    </source>
</evidence>
<keyword evidence="3" id="KW-0813">Transport</keyword>
<evidence type="ECO:0000256" key="5">
    <source>
        <dbReference type="ARBA" id="ARBA00022737"/>
    </source>
</evidence>
<keyword evidence="7" id="KW-0067">ATP-binding</keyword>
<feature type="transmembrane region" description="Helical" evidence="11">
    <location>
        <begin position="683"/>
        <end position="702"/>
    </location>
</feature>
<feature type="transmembrane region" description="Helical" evidence="11">
    <location>
        <begin position="632"/>
        <end position="653"/>
    </location>
</feature>
<feature type="transmembrane region" description="Helical" evidence="11">
    <location>
        <begin position="1523"/>
        <end position="1547"/>
    </location>
</feature>
<evidence type="ECO:0000256" key="8">
    <source>
        <dbReference type="ARBA" id="ARBA00022989"/>
    </source>
</evidence>
<evidence type="ECO:0000313" key="13">
    <source>
        <dbReference type="EMBL" id="CAJ0606391.1"/>
    </source>
</evidence>
<feature type="transmembrane region" description="Helical" evidence="11">
    <location>
        <begin position="1135"/>
        <end position="1157"/>
    </location>
</feature>
<feature type="transmembrane region" description="Helical" evidence="11">
    <location>
        <begin position="565"/>
        <end position="590"/>
    </location>
</feature>
<name>A0AA36H909_CYLNA</name>
<dbReference type="GO" id="GO:0005886">
    <property type="term" value="C:plasma membrane"/>
    <property type="evidence" value="ECO:0007669"/>
    <property type="project" value="UniProtKB-ARBA"/>
</dbReference>
<keyword evidence="14" id="KW-1185">Reference proteome</keyword>
<evidence type="ECO:0000256" key="2">
    <source>
        <dbReference type="ARBA" id="ARBA00008869"/>
    </source>
</evidence>
<feature type="transmembrane region" description="Helical" evidence="11">
    <location>
        <begin position="1639"/>
        <end position="1662"/>
    </location>
</feature>
<dbReference type="GO" id="GO:0005524">
    <property type="term" value="F:ATP binding"/>
    <property type="evidence" value="ECO:0007669"/>
    <property type="project" value="UniProtKB-KW"/>
</dbReference>
<dbReference type="GO" id="GO:0016887">
    <property type="term" value="F:ATP hydrolysis activity"/>
    <property type="evidence" value="ECO:0007669"/>
    <property type="project" value="InterPro"/>
</dbReference>
<dbReference type="FunFam" id="3.40.50.300:FF:000335">
    <property type="entry name" value="ATP binding cassette subfamily A member 5"/>
    <property type="match status" value="1"/>
</dbReference>
<keyword evidence="8 11" id="KW-1133">Transmembrane helix</keyword>